<evidence type="ECO:0000313" key="2">
    <source>
        <dbReference type="Proteomes" id="UP001303046"/>
    </source>
</evidence>
<organism evidence="1 2">
    <name type="scientific">Necator americanus</name>
    <name type="common">Human hookworm</name>
    <dbReference type="NCBI Taxonomy" id="51031"/>
    <lineage>
        <taxon>Eukaryota</taxon>
        <taxon>Metazoa</taxon>
        <taxon>Ecdysozoa</taxon>
        <taxon>Nematoda</taxon>
        <taxon>Chromadorea</taxon>
        <taxon>Rhabditida</taxon>
        <taxon>Rhabditina</taxon>
        <taxon>Rhabditomorpha</taxon>
        <taxon>Strongyloidea</taxon>
        <taxon>Ancylostomatidae</taxon>
        <taxon>Bunostominae</taxon>
        <taxon>Necator</taxon>
    </lineage>
</organism>
<evidence type="ECO:0000313" key="1">
    <source>
        <dbReference type="EMBL" id="KAK6747469.1"/>
    </source>
</evidence>
<comment type="caution">
    <text evidence="1">The sequence shown here is derived from an EMBL/GenBank/DDBJ whole genome shotgun (WGS) entry which is preliminary data.</text>
</comment>
<gene>
    <name evidence="1" type="primary">Necator_chrIV.g13874</name>
    <name evidence="1" type="ORF">RB195_000582</name>
</gene>
<dbReference type="EMBL" id="JAVFWL010000004">
    <property type="protein sequence ID" value="KAK6747469.1"/>
    <property type="molecule type" value="Genomic_DNA"/>
</dbReference>
<accession>A0ABR1DAF0</accession>
<dbReference type="Proteomes" id="UP001303046">
    <property type="component" value="Unassembled WGS sequence"/>
</dbReference>
<reference evidence="1 2" key="1">
    <citation type="submission" date="2023-08" db="EMBL/GenBank/DDBJ databases">
        <title>A Necator americanus chromosomal reference genome.</title>
        <authorList>
            <person name="Ilik V."/>
            <person name="Petrzelkova K.J."/>
            <person name="Pardy F."/>
            <person name="Fuh T."/>
            <person name="Niatou-Singa F.S."/>
            <person name="Gouil Q."/>
            <person name="Baker L."/>
            <person name="Ritchie M.E."/>
            <person name="Jex A.R."/>
            <person name="Gazzola D."/>
            <person name="Li H."/>
            <person name="Toshio Fujiwara R."/>
            <person name="Zhan B."/>
            <person name="Aroian R.V."/>
            <person name="Pafco B."/>
            <person name="Schwarz E.M."/>
        </authorList>
    </citation>
    <scope>NUCLEOTIDE SEQUENCE [LARGE SCALE GENOMIC DNA]</scope>
    <source>
        <strain evidence="1 2">Aroian</strain>
        <tissue evidence="1">Whole animal</tissue>
    </source>
</reference>
<protein>
    <submittedName>
        <fullName evidence="1">Uncharacterized protein</fullName>
    </submittedName>
</protein>
<keyword evidence="2" id="KW-1185">Reference proteome</keyword>
<sequence length="73" mass="8497">MRACDYDTVHDLEHRTLIAYRPSHFSAPIRIQGFPRTEISSSDRSPRLDQLAGGIIEHLLFRQLLTWICHHSL</sequence>
<proteinExistence type="predicted"/>
<name>A0ABR1DAF0_NECAM</name>